<accession>V9KA92</accession>
<evidence type="ECO:0000256" key="4">
    <source>
        <dbReference type="SAM" id="MobiDB-lite"/>
    </source>
</evidence>
<sequence length="813" mass="88162">MSVHTLHLEQSPGSRAGHWPESMVLNGSSMNRAFTNVVYPGSVTVSQTNAYSQRPAERWVCRQVTMSPPASNLGYQPYHPSNPHQTLSVKSAYGQNPPSPCPHTVLQRAAGDYHRTPQEPEQTEAWNFFRKGSDADQNPGDQASSPSLDATIENLNNLILELDPTFQPINTGVRGAWDSLRHDTSSSSVTALPHCHTHKEEFPGDSDGTGILLYNEWDSPGRRDEQQSVSLISHGGDRVDSPERGDIGSPNSDSHHRTFTLPGYSQARDGWSGPTSLSRDISHPVIVSKPHIPIPTSSSSMESRYIDMSPCPSALTSRGPSTHSTSHQSRGLCISPSDSLSTSPQRNTLPILVPTPHGSLLRDPACNYLSMSPVSESIHKCSLARPSMHVGSTGSLLSTSPGSDVLGSSHSLLSEDGRMYRSTGSTYGSSGSFVNMSSPFGTSPGTCKISFSDQRLHEASPQARGAGRSFSHHGASNTGPGRRQMTSQHNAARPQYISSCPASTTTSFTDIPLLLINGAPEHGQSHSHKKPPPSPGYFPEANANCTARRPPGLNVGSIGSFKASSLVSLEDQCDSQPSIKFVQDTSKYWYKPNLSREQAIEILKDKEPGSFIVRESSTYVGSYGLAMKVSSPSSSPGSPPDNRADSPSQQVRHFLIEFSRKGVSLKGSAQEPFFGSLSALVYQHCITPMALPCKLILPRKESSSEENSPDSSERTASPLLKNGAVFNILYLNSVTMETLTGPQAILKATSLSLEREPMPPATVVQFRVSEQGITLTDSKRRLFFRRHYTAGTVNHCGLDPLQRKWRKDNEPSR</sequence>
<dbReference type="PANTHER" id="PTHR45734:SF6">
    <property type="entry name" value="TENSIN-4"/>
    <property type="match status" value="1"/>
</dbReference>
<comment type="subcellular location">
    <subcellularLocation>
        <location evidence="1">Cell junction</location>
        <location evidence="1">Focal adhesion</location>
    </subcellularLocation>
</comment>
<dbReference type="InterPro" id="IPR036860">
    <property type="entry name" value="SH2_dom_sf"/>
</dbReference>
<feature type="compositionally biased region" description="Polar residues" evidence="4">
    <location>
        <begin position="336"/>
        <end position="348"/>
    </location>
</feature>
<dbReference type="Pfam" id="PF08416">
    <property type="entry name" value="PTB"/>
    <property type="match status" value="1"/>
</dbReference>
<dbReference type="InterPro" id="IPR033929">
    <property type="entry name" value="Tensin_PTB"/>
</dbReference>
<dbReference type="InterPro" id="IPR000980">
    <property type="entry name" value="SH2"/>
</dbReference>
<dbReference type="InterPro" id="IPR011993">
    <property type="entry name" value="PH-like_dom_sf"/>
</dbReference>
<feature type="region of interest" description="Disordered" evidence="4">
    <location>
        <begin position="389"/>
        <end position="410"/>
    </location>
</feature>
<feature type="region of interest" description="Disordered" evidence="4">
    <location>
        <begin position="312"/>
        <end position="356"/>
    </location>
</feature>
<dbReference type="Pfam" id="PF00017">
    <property type="entry name" value="SH2"/>
    <property type="match status" value="1"/>
</dbReference>
<feature type="domain" description="SH2" evidence="5">
    <location>
        <begin position="589"/>
        <end position="699"/>
    </location>
</feature>
<dbReference type="GO" id="GO:0005925">
    <property type="term" value="C:focal adhesion"/>
    <property type="evidence" value="ECO:0007669"/>
    <property type="project" value="UniProtKB-SubCell"/>
</dbReference>
<feature type="compositionally biased region" description="Basic and acidic residues" evidence="4">
    <location>
        <begin position="235"/>
        <end position="246"/>
    </location>
</feature>
<dbReference type="EMBL" id="JW862054">
    <property type="protein sequence ID" value="AFO94571.1"/>
    <property type="molecule type" value="mRNA"/>
</dbReference>
<feature type="compositionally biased region" description="Low complexity" evidence="4">
    <location>
        <begin position="391"/>
        <end position="403"/>
    </location>
</feature>
<feature type="region of interest" description="Disordered" evidence="4">
    <location>
        <begin position="217"/>
        <end position="276"/>
    </location>
</feature>
<feature type="region of interest" description="Disordered" evidence="4">
    <location>
        <begin position="629"/>
        <end position="648"/>
    </location>
</feature>
<evidence type="ECO:0000256" key="2">
    <source>
        <dbReference type="ARBA" id="ARBA00022999"/>
    </source>
</evidence>
<dbReference type="PROSITE" id="PS50001">
    <property type="entry name" value="SH2"/>
    <property type="match status" value="1"/>
</dbReference>
<dbReference type="PANTHER" id="PTHR45734">
    <property type="entry name" value="TENSIN"/>
    <property type="match status" value="1"/>
</dbReference>
<keyword evidence="2 3" id="KW-0727">SH2 domain</keyword>
<evidence type="ECO:0000259" key="5">
    <source>
        <dbReference type="PROSITE" id="PS50001"/>
    </source>
</evidence>
<feature type="compositionally biased region" description="Polar residues" evidence="4">
    <location>
        <begin position="314"/>
        <end position="329"/>
    </location>
</feature>
<dbReference type="CDD" id="cd01213">
    <property type="entry name" value="PTB_tensin"/>
    <property type="match status" value="1"/>
</dbReference>
<feature type="compositionally biased region" description="Polar residues" evidence="4">
    <location>
        <begin position="474"/>
        <end position="493"/>
    </location>
</feature>
<feature type="region of interest" description="Disordered" evidence="4">
    <location>
        <begin position="455"/>
        <end position="493"/>
    </location>
</feature>
<reference evidence="6" key="1">
    <citation type="journal article" date="2014" name="Nature">
        <title>Elephant shark genome provides unique insights into gnathostome evolution.</title>
        <authorList>
            <consortium name="International Elephant Shark Genome Sequencing Consortium"/>
            <person name="Venkatesh B."/>
            <person name="Lee A.P."/>
            <person name="Ravi V."/>
            <person name="Maurya A.K."/>
            <person name="Lian M.M."/>
            <person name="Swann J.B."/>
            <person name="Ohta Y."/>
            <person name="Flajnik M.F."/>
            <person name="Sutoh Y."/>
            <person name="Kasahara M."/>
            <person name="Hoon S."/>
            <person name="Gangu V."/>
            <person name="Roy S.W."/>
            <person name="Irimia M."/>
            <person name="Korzh V."/>
            <person name="Kondrychyn I."/>
            <person name="Lim Z.W."/>
            <person name="Tay B.H."/>
            <person name="Tohari S."/>
            <person name="Kong K.W."/>
            <person name="Ho S."/>
            <person name="Lorente-Galdos B."/>
            <person name="Quilez J."/>
            <person name="Marques-Bonet T."/>
            <person name="Raney B.J."/>
            <person name="Ingham P.W."/>
            <person name="Tay A."/>
            <person name="Hillier L.W."/>
            <person name="Minx P."/>
            <person name="Boehm T."/>
            <person name="Wilson R.K."/>
            <person name="Brenner S."/>
            <person name="Warren W.C."/>
        </authorList>
    </citation>
    <scope>NUCLEOTIDE SEQUENCE</scope>
    <source>
        <tissue evidence="6">Liver</tissue>
    </source>
</reference>
<feature type="region of interest" description="Disordered" evidence="4">
    <location>
        <begin position="1"/>
        <end position="20"/>
    </location>
</feature>
<evidence type="ECO:0000313" key="6">
    <source>
        <dbReference type="EMBL" id="AFO94571.1"/>
    </source>
</evidence>
<organism evidence="6">
    <name type="scientific">Callorhinchus milii</name>
    <name type="common">Ghost shark</name>
    <dbReference type="NCBI Taxonomy" id="7868"/>
    <lineage>
        <taxon>Eukaryota</taxon>
        <taxon>Metazoa</taxon>
        <taxon>Chordata</taxon>
        <taxon>Craniata</taxon>
        <taxon>Vertebrata</taxon>
        <taxon>Chondrichthyes</taxon>
        <taxon>Holocephali</taxon>
        <taxon>Chimaeriformes</taxon>
        <taxon>Callorhinchidae</taxon>
        <taxon>Callorhinchus</taxon>
    </lineage>
</organism>
<protein>
    <submittedName>
        <fullName evidence="6">Tensin 4</fullName>
    </submittedName>
</protein>
<dbReference type="InterPro" id="IPR051484">
    <property type="entry name" value="Tensin_PTEN_phosphatase"/>
</dbReference>
<evidence type="ECO:0000256" key="3">
    <source>
        <dbReference type="PROSITE-ProRule" id="PRU00191"/>
    </source>
</evidence>
<proteinExistence type="evidence at transcript level"/>
<dbReference type="SUPFAM" id="SSF50729">
    <property type="entry name" value="PH domain-like"/>
    <property type="match status" value="1"/>
</dbReference>
<dbReference type="AlphaFoldDB" id="V9KA92"/>
<dbReference type="InterPro" id="IPR013625">
    <property type="entry name" value="PTB"/>
</dbReference>
<dbReference type="SMART" id="SM00252">
    <property type="entry name" value="SH2"/>
    <property type="match status" value="1"/>
</dbReference>
<name>V9KA92_CALMI</name>
<evidence type="ECO:0000256" key="1">
    <source>
        <dbReference type="ARBA" id="ARBA00004246"/>
    </source>
</evidence>
<dbReference type="Gene3D" id="2.30.29.30">
    <property type="entry name" value="Pleckstrin-homology domain (PH domain)/Phosphotyrosine-binding domain (PTB)"/>
    <property type="match status" value="1"/>
</dbReference>
<dbReference type="SUPFAM" id="SSF55550">
    <property type="entry name" value="SH2 domain"/>
    <property type="match status" value="1"/>
</dbReference>
<dbReference type="Gene3D" id="3.30.505.10">
    <property type="entry name" value="SH2 domain"/>
    <property type="match status" value="1"/>
</dbReference>